<protein>
    <recommendedName>
        <fullName evidence="3">DUF5121 domain-containing protein</fullName>
    </recommendedName>
</protein>
<dbReference type="GeneID" id="93182274"/>
<evidence type="ECO:0008006" key="3">
    <source>
        <dbReference type="Google" id="ProtNLM"/>
    </source>
</evidence>
<dbReference type="Proteomes" id="UP000788426">
    <property type="component" value="Unassembled WGS sequence"/>
</dbReference>
<reference evidence="1 2" key="1">
    <citation type="submission" date="2021-07" db="EMBL/GenBank/DDBJ databases">
        <title>Genomic diversity and antimicrobial resistance of Prevotella spp. isolated from chronic lung disease airways.</title>
        <authorList>
            <person name="Webb K.A."/>
            <person name="Olagoke O.S."/>
            <person name="Baird T."/>
            <person name="Neill J."/>
            <person name="Pham A."/>
            <person name="Wells T.J."/>
            <person name="Ramsay K.A."/>
            <person name="Bell S.C."/>
            <person name="Sarovich D.S."/>
            <person name="Price E.P."/>
        </authorList>
    </citation>
    <scope>NUCLEOTIDE SEQUENCE [LARGE SCALE GENOMIC DNA]</scope>
    <source>
        <strain evidence="1 2">SCHI0011.S.12</strain>
    </source>
</reference>
<keyword evidence="2" id="KW-1185">Reference proteome</keyword>
<proteinExistence type="predicted"/>
<comment type="caution">
    <text evidence="1">The sequence shown here is derived from an EMBL/GenBank/DDBJ whole genome shotgun (WGS) entry which is preliminary data.</text>
</comment>
<name>A0ABS6YBT5_9BACT</name>
<evidence type="ECO:0000313" key="1">
    <source>
        <dbReference type="EMBL" id="MBW4769030.1"/>
    </source>
</evidence>
<dbReference type="RefSeq" id="WP_018362268.1">
    <property type="nucleotide sequence ID" value="NZ_CAURQY010000020.1"/>
</dbReference>
<dbReference type="PROSITE" id="PS51257">
    <property type="entry name" value="PROKAR_LIPOPROTEIN"/>
    <property type="match status" value="1"/>
</dbReference>
<sequence>MFKPIFYSLVLPLAIALVGCSDNNEVINMEKNGPKPTMDLHITPQDGLVYGEKVNVSGLMTDERNLEQYVITITNSAGDTLVRKQQSLLGQSFNVNTDLLVSLPKNAKTENLKLRVRLDNSRNGEAVEEFDINNVSAPTFDQLYLFLSTGEVYPLVKNGDEFSVADDIFFPANTKGIVASTPDNSGMYWGVSNGEITTMAKDSIVIGADIDASFKVAFNPVTFELTKGEKHFWAPLSDSERFYILGTISGHWKDGEITEPKNKMAMKGFGYEGAQYFTWTAPDGDDPEVGMWGSTSSGVFRLKQPSTGKYILWDGKNIVMSNTDDKSKSFPVTDKGNFTIRAEFEKGVCTMVKVSGSGKSLTFSNGKVSVNGQEMQSTITLNGQQLNMKQGNNYVYEGVLNLKEGQKISAPFSLASFKGSTDLFDGVGNETWTLKTASDKYYIRLDLFNGEFYACPLSAYPQFIYLDGWSLAPREDANDIVWNAEKVIPLARTAAGTYEGTFYNFGWGGDVAFYVTHPRSGKSLRLPNAAFNSTFTNAGSGPGSFRIPSAAGYYKVVIDLKEGIEIKPNDEVVKKGSTPFTLDYIAK</sequence>
<dbReference type="EMBL" id="JAHXCT010000003">
    <property type="protein sequence ID" value="MBW4769030.1"/>
    <property type="molecule type" value="Genomic_DNA"/>
</dbReference>
<gene>
    <name evidence="1" type="ORF">KZO38_04560</name>
</gene>
<accession>A0ABS6YBT5</accession>
<evidence type="ECO:0000313" key="2">
    <source>
        <dbReference type="Proteomes" id="UP000788426"/>
    </source>
</evidence>
<organism evidence="1 2">
    <name type="scientific">Hoylesella nanceiensis</name>
    <dbReference type="NCBI Taxonomy" id="425941"/>
    <lineage>
        <taxon>Bacteria</taxon>
        <taxon>Pseudomonadati</taxon>
        <taxon>Bacteroidota</taxon>
        <taxon>Bacteroidia</taxon>
        <taxon>Bacteroidales</taxon>
        <taxon>Prevotellaceae</taxon>
        <taxon>Hoylesella</taxon>
    </lineage>
</organism>